<proteinExistence type="predicted"/>
<reference evidence="2 3" key="1">
    <citation type="journal article" date="2019" name="Nat. Ecol. Evol.">
        <title>Megaphylogeny resolves global patterns of mushroom evolution.</title>
        <authorList>
            <person name="Varga T."/>
            <person name="Krizsan K."/>
            <person name="Foldi C."/>
            <person name="Dima B."/>
            <person name="Sanchez-Garcia M."/>
            <person name="Sanchez-Ramirez S."/>
            <person name="Szollosi G.J."/>
            <person name="Szarkandi J.G."/>
            <person name="Papp V."/>
            <person name="Albert L."/>
            <person name="Andreopoulos W."/>
            <person name="Angelini C."/>
            <person name="Antonin V."/>
            <person name="Barry K.W."/>
            <person name="Bougher N.L."/>
            <person name="Buchanan P."/>
            <person name="Buyck B."/>
            <person name="Bense V."/>
            <person name="Catcheside P."/>
            <person name="Chovatia M."/>
            <person name="Cooper J."/>
            <person name="Damon W."/>
            <person name="Desjardin D."/>
            <person name="Finy P."/>
            <person name="Geml J."/>
            <person name="Haridas S."/>
            <person name="Hughes K."/>
            <person name="Justo A."/>
            <person name="Karasinski D."/>
            <person name="Kautmanova I."/>
            <person name="Kiss B."/>
            <person name="Kocsube S."/>
            <person name="Kotiranta H."/>
            <person name="LaButti K.M."/>
            <person name="Lechner B.E."/>
            <person name="Liimatainen K."/>
            <person name="Lipzen A."/>
            <person name="Lukacs Z."/>
            <person name="Mihaltcheva S."/>
            <person name="Morgado L.N."/>
            <person name="Niskanen T."/>
            <person name="Noordeloos M.E."/>
            <person name="Ohm R.A."/>
            <person name="Ortiz-Santana B."/>
            <person name="Ovrebo C."/>
            <person name="Racz N."/>
            <person name="Riley R."/>
            <person name="Savchenko A."/>
            <person name="Shiryaev A."/>
            <person name="Soop K."/>
            <person name="Spirin V."/>
            <person name="Szebenyi C."/>
            <person name="Tomsovsky M."/>
            <person name="Tulloss R.E."/>
            <person name="Uehling J."/>
            <person name="Grigoriev I.V."/>
            <person name="Vagvolgyi C."/>
            <person name="Papp T."/>
            <person name="Martin F.M."/>
            <person name="Miettinen O."/>
            <person name="Hibbett D.S."/>
            <person name="Nagy L.G."/>
        </authorList>
    </citation>
    <scope>NUCLEOTIDE SEQUENCE [LARGE SCALE GENOMIC DNA]</scope>
    <source>
        <strain evidence="2 3">CBS 309.79</strain>
    </source>
</reference>
<organism evidence="2 3">
    <name type="scientific">Pterulicium gracile</name>
    <dbReference type="NCBI Taxonomy" id="1884261"/>
    <lineage>
        <taxon>Eukaryota</taxon>
        <taxon>Fungi</taxon>
        <taxon>Dikarya</taxon>
        <taxon>Basidiomycota</taxon>
        <taxon>Agaricomycotina</taxon>
        <taxon>Agaricomycetes</taxon>
        <taxon>Agaricomycetidae</taxon>
        <taxon>Agaricales</taxon>
        <taxon>Pleurotineae</taxon>
        <taxon>Pterulaceae</taxon>
        <taxon>Pterulicium</taxon>
    </lineage>
</organism>
<accession>A0A5C3Q4V1</accession>
<gene>
    <name evidence="2" type="ORF">BDV98DRAFT_338065</name>
</gene>
<dbReference type="AlphaFoldDB" id="A0A5C3Q4V1"/>
<feature type="region of interest" description="Disordered" evidence="1">
    <location>
        <begin position="25"/>
        <end position="46"/>
    </location>
</feature>
<keyword evidence="3" id="KW-1185">Reference proteome</keyword>
<evidence type="ECO:0000313" key="2">
    <source>
        <dbReference type="EMBL" id="TFK96177.1"/>
    </source>
</evidence>
<feature type="compositionally biased region" description="Polar residues" evidence="1">
    <location>
        <begin position="25"/>
        <end position="36"/>
    </location>
</feature>
<evidence type="ECO:0000313" key="3">
    <source>
        <dbReference type="Proteomes" id="UP000305067"/>
    </source>
</evidence>
<sequence length="74" mass="7967">MILIRRKVLRAFVLSLGRLTDTTPIQNGALNGSTRSEGVRHIGAPVTSPDRSPFIFVPGGSKVTELLFNGCNES</sequence>
<evidence type="ECO:0000256" key="1">
    <source>
        <dbReference type="SAM" id="MobiDB-lite"/>
    </source>
</evidence>
<dbReference type="EMBL" id="ML178865">
    <property type="protein sequence ID" value="TFK96177.1"/>
    <property type="molecule type" value="Genomic_DNA"/>
</dbReference>
<name>A0A5C3Q4V1_9AGAR</name>
<protein>
    <submittedName>
        <fullName evidence="2">Uncharacterized protein</fullName>
    </submittedName>
</protein>
<dbReference type="Proteomes" id="UP000305067">
    <property type="component" value="Unassembled WGS sequence"/>
</dbReference>